<evidence type="ECO:0000259" key="8">
    <source>
        <dbReference type="PROSITE" id="PS50893"/>
    </source>
</evidence>
<dbReference type="InterPro" id="IPR003593">
    <property type="entry name" value="AAA+_ATPase"/>
</dbReference>
<dbReference type="InterPro" id="IPR008995">
    <property type="entry name" value="Mo/tungstate-bd_C_term_dom"/>
</dbReference>
<comment type="similarity">
    <text evidence="7">Belongs to the ABC transporter superfamily. Spermidine/putrescine importer (TC 3.A.1.11.1) family.</text>
</comment>
<dbReference type="Gene3D" id="2.40.50.100">
    <property type="match status" value="1"/>
</dbReference>
<evidence type="ECO:0000256" key="5">
    <source>
        <dbReference type="ARBA" id="ARBA00022967"/>
    </source>
</evidence>
<keyword evidence="5 7" id="KW-1278">Translocase</keyword>
<organism evidence="9 10">
    <name type="scientific">Candidatus Desulfosporosinus infrequens</name>
    <dbReference type="NCBI Taxonomy" id="2043169"/>
    <lineage>
        <taxon>Bacteria</taxon>
        <taxon>Bacillati</taxon>
        <taxon>Bacillota</taxon>
        <taxon>Clostridia</taxon>
        <taxon>Eubacteriales</taxon>
        <taxon>Desulfitobacteriaceae</taxon>
        <taxon>Desulfosporosinus</taxon>
    </lineage>
</organism>
<sequence length="377" mass="41929">MAQVSGKAMVELINVDKSYGDNKVVKNLNLQIQEGEFLTMLGPSGCGKTTTLRMIAGFEDVTAGEIVIEGENVVNKPPYQRNVNTVFQNYALFPHMNVYDNIAFGLTEKKVNKEEIRQRVGEMLLLVQMNGYEKRMPSQMSGGQKQRVAIARALVNRPKVLLLDEPLGALDLKLRKQMQVELKHLQRQLGITFVYVTHDQEESLTMSDRIAVMHNGLLEQIGPPDKIYNQPATKFVADFIGESNILEASVGSVAGDKLTVIFETGGAEVNATGFKQDEMVYISVRPEKLKCSAESVPGFNLRGTVKEHIYVGSISKTIIELPNGQDLKMSLLTGTPLLPQGETVWVYWEKADTVVLHTQEETLYNFIEQVPKIGVSV</sequence>
<dbReference type="InterPro" id="IPR003439">
    <property type="entry name" value="ABC_transporter-like_ATP-bd"/>
</dbReference>
<dbReference type="PROSITE" id="PS00211">
    <property type="entry name" value="ABC_TRANSPORTER_1"/>
    <property type="match status" value="1"/>
</dbReference>
<keyword evidence="2 7" id="KW-1003">Cell membrane</keyword>
<keyword evidence="6 7" id="KW-0472">Membrane</keyword>
<dbReference type="SUPFAM" id="SSF50331">
    <property type="entry name" value="MOP-like"/>
    <property type="match status" value="1"/>
</dbReference>
<dbReference type="SMART" id="SM00382">
    <property type="entry name" value="AAA"/>
    <property type="match status" value="1"/>
</dbReference>
<protein>
    <recommendedName>
        <fullName evidence="7">Spermidine/putrescine import ATP-binding protein PotA</fullName>
        <ecNumber evidence="7">7.6.2.11</ecNumber>
    </recommendedName>
</protein>
<evidence type="ECO:0000313" key="10">
    <source>
        <dbReference type="Proteomes" id="UP000238916"/>
    </source>
</evidence>
<dbReference type="InterPro" id="IPR017879">
    <property type="entry name" value="PotA_ATP-bd"/>
</dbReference>
<dbReference type="InterPro" id="IPR017871">
    <property type="entry name" value="ABC_transporter-like_CS"/>
</dbReference>
<dbReference type="PANTHER" id="PTHR42781:SF4">
    <property type="entry name" value="SPERMIDINE_PUTRESCINE IMPORT ATP-BINDING PROTEIN POTA"/>
    <property type="match status" value="1"/>
</dbReference>
<reference evidence="10" key="1">
    <citation type="submission" date="2018-02" db="EMBL/GenBank/DDBJ databases">
        <authorList>
            <person name="Hausmann B."/>
        </authorList>
    </citation>
    <scope>NUCLEOTIDE SEQUENCE [LARGE SCALE GENOMIC DNA]</scope>
    <source>
        <strain evidence="10">Peat soil MAG SbF1</strain>
    </source>
</reference>
<dbReference type="Pfam" id="PF00005">
    <property type="entry name" value="ABC_tran"/>
    <property type="match status" value="1"/>
</dbReference>
<evidence type="ECO:0000256" key="2">
    <source>
        <dbReference type="ARBA" id="ARBA00022475"/>
    </source>
</evidence>
<dbReference type="PANTHER" id="PTHR42781">
    <property type="entry name" value="SPERMIDINE/PUTRESCINE IMPORT ATP-BINDING PROTEIN POTA"/>
    <property type="match status" value="1"/>
</dbReference>
<comment type="subunit">
    <text evidence="7">The complex is composed of two ATP-binding proteins (PotA), two transmembrane proteins (PotB and PotC) and a solute-binding protein (PotD).</text>
</comment>
<dbReference type="InterPro" id="IPR027417">
    <property type="entry name" value="P-loop_NTPase"/>
</dbReference>
<gene>
    <name evidence="7 9" type="primary">potA</name>
    <name evidence="9" type="ORF">SBF1_2760004</name>
</gene>
<keyword evidence="1 7" id="KW-0813">Transport</keyword>
<evidence type="ECO:0000256" key="6">
    <source>
        <dbReference type="ARBA" id="ARBA00023136"/>
    </source>
</evidence>
<evidence type="ECO:0000256" key="3">
    <source>
        <dbReference type="ARBA" id="ARBA00022741"/>
    </source>
</evidence>
<evidence type="ECO:0000256" key="1">
    <source>
        <dbReference type="ARBA" id="ARBA00022448"/>
    </source>
</evidence>
<proteinExistence type="inferred from homology"/>
<dbReference type="PROSITE" id="PS50893">
    <property type="entry name" value="ABC_TRANSPORTER_2"/>
    <property type="match status" value="1"/>
</dbReference>
<dbReference type="GO" id="GO:0043190">
    <property type="term" value="C:ATP-binding cassette (ABC) transporter complex"/>
    <property type="evidence" value="ECO:0007669"/>
    <property type="project" value="InterPro"/>
</dbReference>
<dbReference type="GO" id="GO:0016887">
    <property type="term" value="F:ATP hydrolysis activity"/>
    <property type="evidence" value="ECO:0007669"/>
    <property type="project" value="InterPro"/>
</dbReference>
<dbReference type="SUPFAM" id="SSF52540">
    <property type="entry name" value="P-loop containing nucleoside triphosphate hydrolases"/>
    <property type="match status" value="1"/>
</dbReference>
<evidence type="ECO:0000256" key="7">
    <source>
        <dbReference type="RuleBase" id="RU364083"/>
    </source>
</evidence>
<dbReference type="FunFam" id="3.40.50.300:FF:000133">
    <property type="entry name" value="Spermidine/putrescine import ATP-binding protein PotA"/>
    <property type="match status" value="1"/>
</dbReference>
<keyword evidence="3 7" id="KW-0547">Nucleotide-binding</keyword>
<dbReference type="OrthoDB" id="9802264at2"/>
<keyword evidence="4 7" id="KW-0067">ATP-binding</keyword>
<dbReference type="EMBL" id="OMOF01000197">
    <property type="protein sequence ID" value="SPF43128.1"/>
    <property type="molecule type" value="Genomic_DNA"/>
</dbReference>
<dbReference type="EC" id="7.6.2.11" evidence="7"/>
<dbReference type="InterPro" id="IPR050093">
    <property type="entry name" value="ABC_SmlMolc_Importer"/>
</dbReference>
<evidence type="ECO:0000256" key="4">
    <source>
        <dbReference type="ARBA" id="ARBA00022840"/>
    </source>
</evidence>
<evidence type="ECO:0000313" key="9">
    <source>
        <dbReference type="EMBL" id="SPF43128.1"/>
    </source>
</evidence>
<accession>A0A2U3KTZ3</accession>
<dbReference type="InterPro" id="IPR005893">
    <property type="entry name" value="PotA-like"/>
</dbReference>
<name>A0A2U3KTZ3_9FIRM</name>
<dbReference type="Proteomes" id="UP000238916">
    <property type="component" value="Unassembled WGS sequence"/>
</dbReference>
<dbReference type="NCBIfam" id="TIGR01187">
    <property type="entry name" value="potA"/>
    <property type="match status" value="1"/>
</dbReference>
<dbReference type="Gene3D" id="3.40.50.300">
    <property type="entry name" value="P-loop containing nucleotide triphosphate hydrolases"/>
    <property type="match status" value="1"/>
</dbReference>
<dbReference type="CDD" id="cd03300">
    <property type="entry name" value="ABC_PotA_N"/>
    <property type="match status" value="1"/>
</dbReference>
<dbReference type="AlphaFoldDB" id="A0A2U3KTZ3"/>
<dbReference type="GO" id="GO:0005524">
    <property type="term" value="F:ATP binding"/>
    <property type="evidence" value="ECO:0007669"/>
    <property type="project" value="UniProtKB-KW"/>
</dbReference>
<dbReference type="InterPro" id="IPR013611">
    <property type="entry name" value="Transp-assoc_OB_typ2"/>
</dbReference>
<feature type="domain" description="ABC transporter" evidence="8">
    <location>
        <begin position="10"/>
        <end position="240"/>
    </location>
</feature>
<comment type="catalytic activity">
    <reaction evidence="7">
        <text>ATP + H2O + polyamine-[polyamine-binding protein]Side 1 = ADP + phosphate + polyamineSide 2 + [polyamine-binding protein]Side 1.</text>
        <dbReference type="EC" id="7.6.2.11"/>
    </reaction>
</comment>
<comment type="function">
    <text evidence="7">Part of the ABC transporter complex PotABCD involved in spermidine/putrescine import. Responsible for energy coupling to the transport system.</text>
</comment>
<dbReference type="GO" id="GO:0015594">
    <property type="term" value="F:ABC-type putrescine transporter activity"/>
    <property type="evidence" value="ECO:0007669"/>
    <property type="project" value="InterPro"/>
</dbReference>
<dbReference type="Pfam" id="PF08402">
    <property type="entry name" value="TOBE_2"/>
    <property type="match status" value="1"/>
</dbReference>